<name>A0A9X7BSZ1_BACTU</name>
<accession>A0A9X7BSZ1</accession>
<dbReference type="Proteomes" id="UP000223366">
    <property type="component" value="Unassembled WGS sequence"/>
</dbReference>
<evidence type="ECO:0000313" key="2">
    <source>
        <dbReference type="Proteomes" id="UP000223366"/>
    </source>
</evidence>
<gene>
    <name evidence="1" type="ORF">COK99_02085</name>
</gene>
<comment type="caution">
    <text evidence="1">The sequence shown here is derived from an EMBL/GenBank/DDBJ whole genome shotgun (WGS) entry which is preliminary data.</text>
</comment>
<protein>
    <submittedName>
        <fullName evidence="1">Uncharacterized protein</fullName>
    </submittedName>
</protein>
<sequence>MTQDKAILKAKGHVKLELYNDKGVFYKKEKKNLVVQSANEVVANMMADPAKQLRVKQSDKGASAVSANSRALYPFALSVQHEEIVQVDMDWGSTNAQTEFQLDSLKDLVSLSSVKVGETELVIDEHVFVTDEVLGKVKFATAPTEKVVFKFRKIKNPYMKVISGTEKVTVAGVEWQRASVANHEARKYQVDYLTGEILFQTPVTNVKVDYDYNMRYCLGFMALGGKPTANHPNYQPVEYGNSNRLDTFMRNELSGSRMPVYYPATISNGATEIEPAIPTQPIANVSKTNTIAITDNGDGSTKKLVYNLQNLHDSGSGLTGRTLLEIISVRNVTANTDIKANVSVVTNETSGVSIRFADSDITIGHTVQIEYRLKLDNRHLIYQLGQAPVVKLVAVRHIDAIDNTNVREYNIVQDGLRPSQGDVWVSNPNTGHITFSSEPTGGPKVHTPGQIQVEYMVNSGTTVKFIADFPKGTPAPSIEKTKKVVTVGAGQTSIILDAAIAKEENGAFVAPEVIVNHSGTTKTLESNEYTISLDGKTITPNSISTGDIVTINHSYEKTTHDVYQVAMFDEKVDGKMFNISGIGPVTKDKNTGMRITWSVTF</sequence>
<evidence type="ECO:0000313" key="1">
    <source>
        <dbReference type="EMBL" id="PFV35831.1"/>
    </source>
</evidence>
<proteinExistence type="predicted"/>
<dbReference type="RefSeq" id="WP_098205214.1">
    <property type="nucleotide sequence ID" value="NZ_NTYX01000011.1"/>
</dbReference>
<organism evidence="1 2">
    <name type="scientific">Bacillus thuringiensis</name>
    <dbReference type="NCBI Taxonomy" id="1428"/>
    <lineage>
        <taxon>Bacteria</taxon>
        <taxon>Bacillati</taxon>
        <taxon>Bacillota</taxon>
        <taxon>Bacilli</taxon>
        <taxon>Bacillales</taxon>
        <taxon>Bacillaceae</taxon>
        <taxon>Bacillus</taxon>
        <taxon>Bacillus cereus group</taxon>
    </lineage>
</organism>
<dbReference type="EMBL" id="NVDU01000003">
    <property type="protein sequence ID" value="PFV35831.1"/>
    <property type="molecule type" value="Genomic_DNA"/>
</dbReference>
<reference evidence="1 2" key="1">
    <citation type="submission" date="2017-09" db="EMBL/GenBank/DDBJ databases">
        <title>Large-scale bioinformatics analysis of Bacillus genomes uncovers conserved roles of natural products in bacterial physiology.</title>
        <authorList>
            <consortium name="Agbiome Team Llc"/>
            <person name="Bleich R.M."/>
            <person name="Grubbs K.J."/>
            <person name="Santa Maria K.C."/>
            <person name="Allen S.E."/>
            <person name="Farag S."/>
            <person name="Shank E.A."/>
            <person name="Bowers A."/>
        </authorList>
    </citation>
    <scope>NUCLEOTIDE SEQUENCE [LARGE SCALE GENOMIC DNA]</scope>
    <source>
        <strain evidence="1 2">AFS060060</strain>
    </source>
</reference>
<dbReference type="AlphaFoldDB" id="A0A9X7BSZ1"/>